<keyword evidence="2" id="KW-1185">Reference proteome</keyword>
<gene>
    <name evidence="1" type="ORF">Vadar_007349</name>
</gene>
<protein>
    <submittedName>
        <fullName evidence="1">Uncharacterized protein</fullName>
    </submittedName>
</protein>
<sequence>MFMNANSWYRFNLGLFHDNCLSEEISLYLQSRCFLLKTTLKKGPSDKNIKDEDYTGLSNMFELTEEPSVGQNKVQSCGVPELQCEVCKPCPPVFECPSTLEPETFKALQKDLGPFIQQRLIELLEKTRFVDSAFEVVRTIDMLKLLNASDSEFNDVREHMHNGAKRLSDASRKILEKKTAKQSGCLIC</sequence>
<evidence type="ECO:0000313" key="1">
    <source>
        <dbReference type="EMBL" id="KAH7865493.1"/>
    </source>
</evidence>
<accession>A0ACB7ZIH2</accession>
<dbReference type="EMBL" id="CM037159">
    <property type="protein sequence ID" value="KAH7865493.1"/>
    <property type="molecule type" value="Genomic_DNA"/>
</dbReference>
<dbReference type="Proteomes" id="UP000828048">
    <property type="component" value="Chromosome 9"/>
</dbReference>
<reference evidence="1 2" key="1">
    <citation type="journal article" date="2021" name="Hortic Res">
        <title>High-quality reference genome and annotation aids understanding of berry development for evergreen blueberry (Vaccinium darrowii).</title>
        <authorList>
            <person name="Yu J."/>
            <person name="Hulse-Kemp A.M."/>
            <person name="Babiker E."/>
            <person name="Staton M."/>
        </authorList>
    </citation>
    <scope>NUCLEOTIDE SEQUENCE [LARGE SCALE GENOMIC DNA]</scope>
    <source>
        <strain evidence="2">cv. NJ 8807/NJ 8810</strain>
        <tissue evidence="1">Young leaf</tissue>
    </source>
</reference>
<name>A0ACB7ZIH2_9ERIC</name>
<evidence type="ECO:0000313" key="2">
    <source>
        <dbReference type="Proteomes" id="UP000828048"/>
    </source>
</evidence>
<comment type="caution">
    <text evidence="1">The sequence shown here is derived from an EMBL/GenBank/DDBJ whole genome shotgun (WGS) entry which is preliminary data.</text>
</comment>
<organism evidence="1 2">
    <name type="scientific">Vaccinium darrowii</name>
    <dbReference type="NCBI Taxonomy" id="229202"/>
    <lineage>
        <taxon>Eukaryota</taxon>
        <taxon>Viridiplantae</taxon>
        <taxon>Streptophyta</taxon>
        <taxon>Embryophyta</taxon>
        <taxon>Tracheophyta</taxon>
        <taxon>Spermatophyta</taxon>
        <taxon>Magnoliopsida</taxon>
        <taxon>eudicotyledons</taxon>
        <taxon>Gunneridae</taxon>
        <taxon>Pentapetalae</taxon>
        <taxon>asterids</taxon>
        <taxon>Ericales</taxon>
        <taxon>Ericaceae</taxon>
        <taxon>Vaccinioideae</taxon>
        <taxon>Vaccinieae</taxon>
        <taxon>Vaccinium</taxon>
    </lineage>
</organism>
<proteinExistence type="predicted"/>